<sequence length="501" mass="55370">MPDSTVRVPLGVLDHFLPPHYLPMKWYIPLKDAVTPQEAFKALEDGLRLTFRQLPWLSGKVYKADPATPGGRPGQLEIRYDPADFEDNSKPVPHFRFKLLDEAVSYEEICESGYPMDTIPDDEVFWGDFLNFPEVDKGAECFKAQANFVPGALILCGATHHNACDGTALFDVWRIWAANCAALQANTAPVVLDPLSSDRGLIERIWEDEGSSRPEDVDGAKGETGHAEAKPYTLLDMEPPSAPSKEDRQLPPPPSSGEAMTSAVFYMSPDKFTALHKRCLDEAGAGSRISGNDSMTALIWRSLLKARHAAAIAAGRASESDNAEAWLQLTLDGRPNISAKGAMPFEYLGNLVFWNRVAMPVSTLTSPDTSIAAVAMAIRREADAATPQAMLGAYGLARRLEDLSKLQLSITHAHGYDMVLSSLMMMRIEDMRWGGRLFANGGKADALRPLFDDINKAGRLCFPMPREQGRGVEFVVNLFQDEWDYLLEDEEFGEYAMYLTS</sequence>
<protein>
    <recommendedName>
        <fullName evidence="3">Trichothecene 3-O-acetyltransferase-like N-terminal domain-containing protein</fullName>
    </recommendedName>
</protein>
<keyword evidence="1" id="KW-0808">Transferase</keyword>
<feature type="region of interest" description="Disordered" evidence="2">
    <location>
        <begin position="206"/>
        <end position="260"/>
    </location>
</feature>
<dbReference type="InterPro" id="IPR054710">
    <property type="entry name" value="Tri101-like_N"/>
</dbReference>
<dbReference type="AlphaFoldDB" id="A0AAV9HRY9"/>
<evidence type="ECO:0000313" key="4">
    <source>
        <dbReference type="EMBL" id="KAK4463623.1"/>
    </source>
</evidence>
<name>A0AAV9HRY9_9PEZI</name>
<evidence type="ECO:0000259" key="3">
    <source>
        <dbReference type="Pfam" id="PF22664"/>
    </source>
</evidence>
<evidence type="ECO:0000313" key="5">
    <source>
        <dbReference type="Proteomes" id="UP001321749"/>
    </source>
</evidence>
<reference evidence="4" key="2">
    <citation type="submission" date="2023-06" db="EMBL/GenBank/DDBJ databases">
        <authorList>
            <consortium name="Lawrence Berkeley National Laboratory"/>
            <person name="Mondo S.J."/>
            <person name="Hensen N."/>
            <person name="Bonometti L."/>
            <person name="Westerberg I."/>
            <person name="Brannstrom I.O."/>
            <person name="Guillou S."/>
            <person name="Cros-Aarteil S."/>
            <person name="Calhoun S."/>
            <person name="Haridas S."/>
            <person name="Kuo A."/>
            <person name="Pangilinan J."/>
            <person name="Riley R."/>
            <person name="Labutti K."/>
            <person name="Andreopoulos B."/>
            <person name="Lipzen A."/>
            <person name="Chen C."/>
            <person name="Yanf M."/>
            <person name="Daum C."/>
            <person name="Ng V."/>
            <person name="Clum A."/>
            <person name="Steindorff A."/>
            <person name="Ohm R."/>
            <person name="Martin F."/>
            <person name="Silar P."/>
            <person name="Natvig D."/>
            <person name="Lalanne C."/>
            <person name="Gautier V."/>
            <person name="Ament-Velasquez S.L."/>
            <person name="Kruys A."/>
            <person name="Hutchinson M.I."/>
            <person name="Powell A.J."/>
            <person name="Barry K."/>
            <person name="Miller A.N."/>
            <person name="Grigoriev I.V."/>
            <person name="Debuchy R."/>
            <person name="Gladieux P."/>
            <person name="Thoren M.H."/>
            <person name="Johannesson H."/>
        </authorList>
    </citation>
    <scope>NUCLEOTIDE SEQUENCE</scope>
    <source>
        <strain evidence="4">PSN324</strain>
    </source>
</reference>
<dbReference type="Pfam" id="PF02458">
    <property type="entry name" value="Transferase"/>
    <property type="match status" value="1"/>
</dbReference>
<feature type="compositionally biased region" description="Basic and acidic residues" evidence="2">
    <location>
        <begin position="206"/>
        <end position="229"/>
    </location>
</feature>
<dbReference type="InterPro" id="IPR023213">
    <property type="entry name" value="CAT-like_dom_sf"/>
</dbReference>
<dbReference type="PANTHER" id="PTHR31642:SF310">
    <property type="entry name" value="FATTY ALCOHOL:CAFFEOYL-COA ACYLTRANSFERASE"/>
    <property type="match status" value="1"/>
</dbReference>
<proteinExistence type="predicted"/>
<dbReference type="InterPro" id="IPR050317">
    <property type="entry name" value="Plant_Fungal_Acyltransferase"/>
</dbReference>
<comment type="caution">
    <text evidence="4">The sequence shown here is derived from an EMBL/GenBank/DDBJ whole genome shotgun (WGS) entry which is preliminary data.</text>
</comment>
<feature type="domain" description="Trichothecene 3-O-acetyltransferase-like N-terminal" evidence="3">
    <location>
        <begin position="29"/>
        <end position="180"/>
    </location>
</feature>
<evidence type="ECO:0000256" key="2">
    <source>
        <dbReference type="SAM" id="MobiDB-lite"/>
    </source>
</evidence>
<dbReference type="EMBL" id="MU864957">
    <property type="protein sequence ID" value="KAK4463623.1"/>
    <property type="molecule type" value="Genomic_DNA"/>
</dbReference>
<dbReference type="Pfam" id="PF22664">
    <property type="entry name" value="TRI-like_N"/>
    <property type="match status" value="1"/>
</dbReference>
<organism evidence="4 5">
    <name type="scientific">Cladorrhinum samala</name>
    <dbReference type="NCBI Taxonomy" id="585594"/>
    <lineage>
        <taxon>Eukaryota</taxon>
        <taxon>Fungi</taxon>
        <taxon>Dikarya</taxon>
        <taxon>Ascomycota</taxon>
        <taxon>Pezizomycotina</taxon>
        <taxon>Sordariomycetes</taxon>
        <taxon>Sordariomycetidae</taxon>
        <taxon>Sordariales</taxon>
        <taxon>Podosporaceae</taxon>
        <taxon>Cladorrhinum</taxon>
    </lineage>
</organism>
<dbReference type="Gene3D" id="3.30.559.10">
    <property type="entry name" value="Chloramphenicol acetyltransferase-like domain"/>
    <property type="match status" value="2"/>
</dbReference>
<gene>
    <name evidence="4" type="ORF">QBC42DRAFT_198642</name>
</gene>
<dbReference type="PANTHER" id="PTHR31642">
    <property type="entry name" value="TRICHOTHECENE 3-O-ACETYLTRANSFERASE"/>
    <property type="match status" value="1"/>
</dbReference>
<dbReference type="GO" id="GO:0016747">
    <property type="term" value="F:acyltransferase activity, transferring groups other than amino-acyl groups"/>
    <property type="evidence" value="ECO:0007669"/>
    <property type="project" value="TreeGrafter"/>
</dbReference>
<evidence type="ECO:0000256" key="1">
    <source>
        <dbReference type="ARBA" id="ARBA00022679"/>
    </source>
</evidence>
<keyword evidence="5" id="KW-1185">Reference proteome</keyword>
<dbReference type="Proteomes" id="UP001321749">
    <property type="component" value="Unassembled WGS sequence"/>
</dbReference>
<reference evidence="4" key="1">
    <citation type="journal article" date="2023" name="Mol. Phylogenet. Evol.">
        <title>Genome-scale phylogeny and comparative genomics of the fungal order Sordariales.</title>
        <authorList>
            <person name="Hensen N."/>
            <person name="Bonometti L."/>
            <person name="Westerberg I."/>
            <person name="Brannstrom I.O."/>
            <person name="Guillou S."/>
            <person name="Cros-Aarteil S."/>
            <person name="Calhoun S."/>
            <person name="Haridas S."/>
            <person name="Kuo A."/>
            <person name="Mondo S."/>
            <person name="Pangilinan J."/>
            <person name="Riley R."/>
            <person name="LaButti K."/>
            <person name="Andreopoulos B."/>
            <person name="Lipzen A."/>
            <person name="Chen C."/>
            <person name="Yan M."/>
            <person name="Daum C."/>
            <person name="Ng V."/>
            <person name="Clum A."/>
            <person name="Steindorff A."/>
            <person name="Ohm R.A."/>
            <person name="Martin F."/>
            <person name="Silar P."/>
            <person name="Natvig D.O."/>
            <person name="Lalanne C."/>
            <person name="Gautier V."/>
            <person name="Ament-Velasquez S.L."/>
            <person name="Kruys A."/>
            <person name="Hutchinson M.I."/>
            <person name="Powell A.J."/>
            <person name="Barry K."/>
            <person name="Miller A.N."/>
            <person name="Grigoriev I.V."/>
            <person name="Debuchy R."/>
            <person name="Gladieux P."/>
            <person name="Hiltunen Thoren M."/>
            <person name="Johannesson H."/>
        </authorList>
    </citation>
    <scope>NUCLEOTIDE SEQUENCE</scope>
    <source>
        <strain evidence="4">PSN324</strain>
    </source>
</reference>
<accession>A0AAV9HRY9</accession>